<name>A0A3N1CMX2_9ACTN</name>
<accession>A0A3N1CMX2</accession>
<dbReference type="AlphaFoldDB" id="A0A3N1CMX2"/>
<feature type="transmembrane region" description="Helical" evidence="1">
    <location>
        <begin position="111"/>
        <end position="133"/>
    </location>
</feature>
<keyword evidence="1" id="KW-0812">Transmembrane</keyword>
<organism evidence="2 3">
    <name type="scientific">Actinocorallia herbida</name>
    <dbReference type="NCBI Taxonomy" id="58109"/>
    <lineage>
        <taxon>Bacteria</taxon>
        <taxon>Bacillati</taxon>
        <taxon>Actinomycetota</taxon>
        <taxon>Actinomycetes</taxon>
        <taxon>Streptosporangiales</taxon>
        <taxon>Thermomonosporaceae</taxon>
        <taxon>Actinocorallia</taxon>
    </lineage>
</organism>
<keyword evidence="3" id="KW-1185">Reference proteome</keyword>
<reference evidence="2 3" key="1">
    <citation type="submission" date="2018-11" db="EMBL/GenBank/DDBJ databases">
        <title>Sequencing the genomes of 1000 actinobacteria strains.</title>
        <authorList>
            <person name="Klenk H.-P."/>
        </authorList>
    </citation>
    <scope>NUCLEOTIDE SEQUENCE [LARGE SCALE GENOMIC DNA]</scope>
    <source>
        <strain evidence="2 3">DSM 44254</strain>
    </source>
</reference>
<evidence type="ECO:0000313" key="3">
    <source>
        <dbReference type="Proteomes" id="UP000272400"/>
    </source>
</evidence>
<dbReference type="EMBL" id="RJKE01000001">
    <property type="protein sequence ID" value="ROO82652.1"/>
    <property type="molecule type" value="Genomic_DNA"/>
</dbReference>
<protein>
    <submittedName>
        <fullName evidence="2">Uncharacterized protein</fullName>
    </submittedName>
</protein>
<keyword evidence="1" id="KW-1133">Transmembrane helix</keyword>
<evidence type="ECO:0000313" key="2">
    <source>
        <dbReference type="EMBL" id="ROO82652.1"/>
    </source>
</evidence>
<proteinExistence type="predicted"/>
<sequence length="141" mass="15156">MNTAPSISDAVTLISHLSERIGHRPITTDSPPGPHDRSTGAGWRINGQDVGLSIGLDPHLTEWELHAWQADPAWDAELHVSTQLALTDAITPILPPLLRTTRTTTVTASHLLTAAITAFCTSGPIGIGILHLATRLKRARR</sequence>
<dbReference type="Proteomes" id="UP000272400">
    <property type="component" value="Unassembled WGS sequence"/>
</dbReference>
<gene>
    <name evidence="2" type="ORF">EDD29_0133</name>
</gene>
<keyword evidence="1" id="KW-0472">Membrane</keyword>
<dbReference type="RefSeq" id="WP_123661655.1">
    <property type="nucleotide sequence ID" value="NZ_RJKE01000001.1"/>
</dbReference>
<comment type="caution">
    <text evidence="2">The sequence shown here is derived from an EMBL/GenBank/DDBJ whole genome shotgun (WGS) entry which is preliminary data.</text>
</comment>
<evidence type="ECO:0000256" key="1">
    <source>
        <dbReference type="SAM" id="Phobius"/>
    </source>
</evidence>